<dbReference type="EMBL" id="FOCL01000005">
    <property type="protein sequence ID" value="SEO06605.1"/>
    <property type="molecule type" value="Genomic_DNA"/>
</dbReference>
<sequence length="197" mass="23120">MLIHLDESELLKRLSEGDRRAFTTLYNRNINNLYRYIYLISKSAELTEEIVQCVFIKIWERRQSMEHIHSFQSYVYRSAKNLLLDHIKKTKAEAKVLVLAQPDSEESPETSDAAVNYKEFYMMAQDAINLLPEKRRRIVELRTREELSLDEIADRLSLSKSTVKNQLYAGMDFVRKYLQANGELTLGLLVAAAWWRI</sequence>
<dbReference type="GO" id="GO:0016987">
    <property type="term" value="F:sigma factor activity"/>
    <property type="evidence" value="ECO:0007669"/>
    <property type="project" value="UniProtKB-KW"/>
</dbReference>
<feature type="domain" description="RNA polymerase sigma factor 70 region 4 type 2" evidence="6">
    <location>
        <begin position="123"/>
        <end position="171"/>
    </location>
</feature>
<dbReference type="InterPro" id="IPR039425">
    <property type="entry name" value="RNA_pol_sigma-70-like"/>
</dbReference>
<name>A0A1H8LNA3_9SPHI</name>
<evidence type="ECO:0000256" key="1">
    <source>
        <dbReference type="ARBA" id="ARBA00010641"/>
    </source>
</evidence>
<reference evidence="8" key="1">
    <citation type="submission" date="2016-10" db="EMBL/GenBank/DDBJ databases">
        <authorList>
            <person name="Varghese N."/>
            <person name="Submissions S."/>
        </authorList>
    </citation>
    <scope>NUCLEOTIDE SEQUENCE [LARGE SCALE GENOMIC DNA]</scope>
    <source>
        <strain evidence="8">Gh-48</strain>
    </source>
</reference>
<dbReference type="OrthoDB" id="799938at2"/>
<dbReference type="Gene3D" id="1.10.1740.10">
    <property type="match status" value="1"/>
</dbReference>
<accession>A0A1H8LNA3</accession>
<proteinExistence type="inferred from homology"/>
<dbReference type="InterPro" id="IPR013325">
    <property type="entry name" value="RNA_pol_sigma_r2"/>
</dbReference>
<organism evidence="7 8">
    <name type="scientific">Mucilaginibacter gossypiicola</name>
    <dbReference type="NCBI Taxonomy" id="551995"/>
    <lineage>
        <taxon>Bacteria</taxon>
        <taxon>Pseudomonadati</taxon>
        <taxon>Bacteroidota</taxon>
        <taxon>Sphingobacteriia</taxon>
        <taxon>Sphingobacteriales</taxon>
        <taxon>Sphingobacteriaceae</taxon>
        <taxon>Mucilaginibacter</taxon>
    </lineage>
</organism>
<dbReference type="NCBIfam" id="TIGR02937">
    <property type="entry name" value="sigma70-ECF"/>
    <property type="match status" value="1"/>
</dbReference>
<comment type="similarity">
    <text evidence="1">Belongs to the sigma-70 factor family. ECF subfamily.</text>
</comment>
<evidence type="ECO:0000256" key="2">
    <source>
        <dbReference type="ARBA" id="ARBA00023015"/>
    </source>
</evidence>
<dbReference type="PANTHER" id="PTHR43133">
    <property type="entry name" value="RNA POLYMERASE ECF-TYPE SIGMA FACTO"/>
    <property type="match status" value="1"/>
</dbReference>
<evidence type="ECO:0000259" key="6">
    <source>
        <dbReference type="Pfam" id="PF08281"/>
    </source>
</evidence>
<dbReference type="Pfam" id="PF04542">
    <property type="entry name" value="Sigma70_r2"/>
    <property type="match status" value="1"/>
</dbReference>
<evidence type="ECO:0000259" key="5">
    <source>
        <dbReference type="Pfam" id="PF04542"/>
    </source>
</evidence>
<keyword evidence="2" id="KW-0805">Transcription regulation</keyword>
<dbReference type="InterPro" id="IPR014284">
    <property type="entry name" value="RNA_pol_sigma-70_dom"/>
</dbReference>
<evidence type="ECO:0000256" key="4">
    <source>
        <dbReference type="ARBA" id="ARBA00023163"/>
    </source>
</evidence>
<evidence type="ECO:0000313" key="8">
    <source>
        <dbReference type="Proteomes" id="UP000198942"/>
    </source>
</evidence>
<dbReference type="Pfam" id="PF08281">
    <property type="entry name" value="Sigma70_r4_2"/>
    <property type="match status" value="1"/>
</dbReference>
<protein>
    <submittedName>
        <fullName evidence="7">RNA polymerase sigma-70 factor, ECF subfamily</fullName>
    </submittedName>
</protein>
<feature type="domain" description="RNA polymerase sigma-70 region 2" evidence="5">
    <location>
        <begin position="25"/>
        <end position="91"/>
    </location>
</feature>
<dbReference type="RefSeq" id="WP_091212030.1">
    <property type="nucleotide sequence ID" value="NZ_FOCL01000005.1"/>
</dbReference>
<dbReference type="SUPFAM" id="SSF88659">
    <property type="entry name" value="Sigma3 and sigma4 domains of RNA polymerase sigma factors"/>
    <property type="match status" value="1"/>
</dbReference>
<dbReference type="SUPFAM" id="SSF88946">
    <property type="entry name" value="Sigma2 domain of RNA polymerase sigma factors"/>
    <property type="match status" value="1"/>
</dbReference>
<keyword evidence="3" id="KW-0731">Sigma factor</keyword>
<dbReference type="GO" id="GO:0003677">
    <property type="term" value="F:DNA binding"/>
    <property type="evidence" value="ECO:0007669"/>
    <property type="project" value="InterPro"/>
</dbReference>
<dbReference type="AlphaFoldDB" id="A0A1H8LNA3"/>
<dbReference type="GO" id="GO:0006352">
    <property type="term" value="P:DNA-templated transcription initiation"/>
    <property type="evidence" value="ECO:0007669"/>
    <property type="project" value="InterPro"/>
</dbReference>
<gene>
    <name evidence="7" type="ORF">SAMN05192574_105176</name>
</gene>
<evidence type="ECO:0000313" key="7">
    <source>
        <dbReference type="EMBL" id="SEO06605.1"/>
    </source>
</evidence>
<dbReference type="PANTHER" id="PTHR43133:SF46">
    <property type="entry name" value="RNA POLYMERASE SIGMA-70 FACTOR ECF SUBFAMILY"/>
    <property type="match status" value="1"/>
</dbReference>
<keyword evidence="4" id="KW-0804">Transcription</keyword>
<dbReference type="STRING" id="551995.SAMN05192574_105176"/>
<dbReference type="Gene3D" id="1.10.10.10">
    <property type="entry name" value="Winged helix-like DNA-binding domain superfamily/Winged helix DNA-binding domain"/>
    <property type="match status" value="1"/>
</dbReference>
<dbReference type="InterPro" id="IPR013249">
    <property type="entry name" value="RNA_pol_sigma70_r4_t2"/>
</dbReference>
<dbReference type="InterPro" id="IPR007627">
    <property type="entry name" value="RNA_pol_sigma70_r2"/>
</dbReference>
<dbReference type="InterPro" id="IPR013324">
    <property type="entry name" value="RNA_pol_sigma_r3/r4-like"/>
</dbReference>
<keyword evidence="8" id="KW-1185">Reference proteome</keyword>
<dbReference type="Proteomes" id="UP000198942">
    <property type="component" value="Unassembled WGS sequence"/>
</dbReference>
<evidence type="ECO:0000256" key="3">
    <source>
        <dbReference type="ARBA" id="ARBA00023082"/>
    </source>
</evidence>
<dbReference type="InterPro" id="IPR036388">
    <property type="entry name" value="WH-like_DNA-bd_sf"/>
</dbReference>